<keyword evidence="7" id="KW-1185">Reference proteome</keyword>
<accession>A0AAD1XDF2</accession>
<organism evidence="6 7">
    <name type="scientific">Euplotes crassus</name>
    <dbReference type="NCBI Taxonomy" id="5936"/>
    <lineage>
        <taxon>Eukaryota</taxon>
        <taxon>Sar</taxon>
        <taxon>Alveolata</taxon>
        <taxon>Ciliophora</taxon>
        <taxon>Intramacronucleata</taxon>
        <taxon>Spirotrichea</taxon>
        <taxon>Hypotrichia</taxon>
        <taxon>Euplotida</taxon>
        <taxon>Euplotidae</taxon>
        <taxon>Moneuplotes</taxon>
    </lineage>
</organism>
<dbReference type="InterPro" id="IPR028307">
    <property type="entry name" value="Lin-54_fam"/>
</dbReference>
<proteinExistence type="inferred from homology"/>
<evidence type="ECO:0000256" key="2">
    <source>
        <dbReference type="ARBA" id="ARBA00007267"/>
    </source>
</evidence>
<evidence type="ECO:0000313" key="7">
    <source>
        <dbReference type="Proteomes" id="UP001295684"/>
    </source>
</evidence>
<comment type="caution">
    <text evidence="6">The sequence shown here is derived from an EMBL/GenBank/DDBJ whole genome shotgun (WGS) entry which is preliminary data.</text>
</comment>
<evidence type="ECO:0000256" key="4">
    <source>
        <dbReference type="SAM" id="MobiDB-lite"/>
    </source>
</evidence>
<feature type="compositionally biased region" description="Basic and acidic residues" evidence="4">
    <location>
        <begin position="292"/>
        <end position="305"/>
    </location>
</feature>
<comment type="subcellular location">
    <subcellularLocation>
        <location evidence="1">Nucleus</location>
    </subcellularLocation>
</comment>
<name>A0AAD1XDF2_EUPCR</name>
<comment type="similarity">
    <text evidence="2">Belongs to the lin-54 family.</text>
</comment>
<evidence type="ECO:0000313" key="6">
    <source>
        <dbReference type="EMBL" id="CAI2370330.1"/>
    </source>
</evidence>
<feature type="region of interest" description="Disordered" evidence="4">
    <location>
        <begin position="291"/>
        <end position="328"/>
    </location>
</feature>
<dbReference type="PROSITE" id="PS51634">
    <property type="entry name" value="CRC"/>
    <property type="match status" value="1"/>
</dbReference>
<evidence type="ECO:0000259" key="5">
    <source>
        <dbReference type="PROSITE" id="PS51634"/>
    </source>
</evidence>
<dbReference type="EMBL" id="CAMPGE010011501">
    <property type="protein sequence ID" value="CAI2370330.1"/>
    <property type="molecule type" value="Genomic_DNA"/>
</dbReference>
<keyword evidence="3" id="KW-0539">Nucleus</keyword>
<dbReference type="InterPro" id="IPR005172">
    <property type="entry name" value="CRC"/>
</dbReference>
<dbReference type="AlphaFoldDB" id="A0AAD1XDF2"/>
<gene>
    <name evidence="6" type="ORF">ECRASSUSDP1_LOCUS11641</name>
</gene>
<protein>
    <recommendedName>
        <fullName evidence="5">CRC domain-containing protein</fullName>
    </recommendedName>
</protein>
<dbReference type="SMART" id="SM01114">
    <property type="entry name" value="CXC"/>
    <property type="match status" value="1"/>
</dbReference>
<evidence type="ECO:0000256" key="1">
    <source>
        <dbReference type="ARBA" id="ARBA00004123"/>
    </source>
</evidence>
<dbReference type="InterPro" id="IPR033467">
    <property type="entry name" value="Tesmin/TSO1-like_CXC"/>
</dbReference>
<dbReference type="GO" id="GO:0006355">
    <property type="term" value="P:regulation of DNA-templated transcription"/>
    <property type="evidence" value="ECO:0007669"/>
    <property type="project" value="TreeGrafter"/>
</dbReference>
<reference evidence="6" key="1">
    <citation type="submission" date="2023-07" db="EMBL/GenBank/DDBJ databases">
        <authorList>
            <consortium name="AG Swart"/>
            <person name="Singh M."/>
            <person name="Singh A."/>
            <person name="Seah K."/>
            <person name="Emmerich C."/>
        </authorList>
    </citation>
    <scope>NUCLEOTIDE SEQUENCE</scope>
    <source>
        <strain evidence="6">DP1</strain>
    </source>
</reference>
<dbReference type="GO" id="GO:0005634">
    <property type="term" value="C:nucleus"/>
    <property type="evidence" value="ECO:0007669"/>
    <property type="project" value="UniProtKB-SubCell"/>
</dbReference>
<dbReference type="Proteomes" id="UP001295684">
    <property type="component" value="Unassembled WGS sequence"/>
</dbReference>
<evidence type="ECO:0000256" key="3">
    <source>
        <dbReference type="ARBA" id="ARBA00023242"/>
    </source>
</evidence>
<dbReference type="PANTHER" id="PTHR12446:SF34">
    <property type="entry name" value="PROTEIN LIN-54 HOMOLOG"/>
    <property type="match status" value="1"/>
</dbReference>
<dbReference type="PANTHER" id="PTHR12446">
    <property type="entry name" value="TESMIN/TSO1-RELATED"/>
    <property type="match status" value="1"/>
</dbReference>
<feature type="domain" description="CRC" evidence="5">
    <location>
        <begin position="113"/>
        <end position="149"/>
    </location>
</feature>
<sequence>MSSKQGSLNINIAETAKRLKNATCGFEKVWERIVGYPLCNSCLNLYLHQSNIAHKAPNLINLMHDSMSYNHLMNLEELKNEITKVVNEAHCRTSDFFKCNHLRTNSQAQTPTKGCNCMKALCMKYCKCSQAGLSCTQNCCCIGCKNPHREIKGTKQISFKPEKKDSKNNSPPNFLENMSKLLLSSLRSPKFSELITKISPAPQPLNRLSSLLNKESKRNVVPPFSLFGGQTELQAQFSMLTSNSHNVLPNKTQNSLNSMILQTLKTKESNHQARDSIKARISMGQILTPKARYSEEKGSRRRETWLEVSSDEENTCEGALNENSSNTKPRTKIDYVSLLKKFREKRDLSILDKFVESRNVCKTSDVKVKPAPRIMSRKKIKNYDAPLKIRNQELSSAESESILEPSAPNP</sequence>